<keyword evidence="1" id="KW-0808">Transferase</keyword>
<protein>
    <submittedName>
        <fullName evidence="1">Nucleotidyl transferase AbiEii/AbiGii toxin family protein</fullName>
    </submittedName>
</protein>
<gene>
    <name evidence="1" type="ORF">C7B77_06805</name>
</gene>
<evidence type="ECO:0000313" key="2">
    <source>
        <dbReference type="Proteomes" id="UP000238937"/>
    </source>
</evidence>
<sequence length="302" mass="34569">MTDKPLKNVSASVRQRLLNKAKQDRRPFNELLQYYGMERFLYRLSQSPYARRFVLKGGLMLRVWNVSESRPTMDIDMLGRTSNEPSQIVRQMQEMLALEVEPDGMVFDVASLQTEPITKAADYQGIRVRCLGYLDKARVNIQLDLGFGDVVFPQPETASLPTLLDYPAPQLLCYSRESVIAEKFEAMLSRGELNSRMKDFYDVWLLSDRFDFDGAKLTEAIRRTLDHRGTTVSEPILPFTEEFAAAKQVQWTAFCKRLGQERTPTEFIRVVRAIEEFLAPLVLALSNQTPPPTTWVASVGWS</sequence>
<reference evidence="1 2" key="1">
    <citation type="submission" date="2018-03" db="EMBL/GenBank/DDBJ databases">
        <title>The ancient ancestry and fast evolution of plastids.</title>
        <authorList>
            <person name="Moore K.R."/>
            <person name="Magnabosco C."/>
            <person name="Momper L."/>
            <person name="Gold D.A."/>
            <person name="Bosak T."/>
            <person name="Fournier G.P."/>
        </authorList>
    </citation>
    <scope>NUCLEOTIDE SEQUENCE [LARGE SCALE GENOMIC DNA]</scope>
    <source>
        <strain evidence="1 2">CCALA 037</strain>
    </source>
</reference>
<dbReference type="GO" id="GO:0016740">
    <property type="term" value="F:transferase activity"/>
    <property type="evidence" value="ECO:0007669"/>
    <property type="project" value="UniProtKB-KW"/>
</dbReference>
<dbReference type="InterPro" id="IPR014942">
    <property type="entry name" value="AbiEii"/>
</dbReference>
<dbReference type="AlphaFoldDB" id="A0A2T1GJB6"/>
<accession>A0A2T1GJB6</accession>
<proteinExistence type="predicted"/>
<dbReference type="EMBL" id="PVWO01000057">
    <property type="protein sequence ID" value="PSB57891.1"/>
    <property type="molecule type" value="Genomic_DNA"/>
</dbReference>
<evidence type="ECO:0000313" key="1">
    <source>
        <dbReference type="EMBL" id="PSB57891.1"/>
    </source>
</evidence>
<name>A0A2T1GJB6_9CYAN</name>
<dbReference type="RefSeq" id="WP_106301914.1">
    <property type="nucleotide sequence ID" value="NZ_PVWO01000057.1"/>
</dbReference>
<dbReference type="Pfam" id="PF08843">
    <property type="entry name" value="AbiEii"/>
    <property type="match status" value="1"/>
</dbReference>
<comment type="caution">
    <text evidence="1">The sequence shown here is derived from an EMBL/GenBank/DDBJ whole genome shotgun (WGS) entry which is preliminary data.</text>
</comment>
<keyword evidence="2" id="KW-1185">Reference proteome</keyword>
<organism evidence="1 2">
    <name type="scientific">Chamaesiphon polymorphus CCALA 037</name>
    <dbReference type="NCBI Taxonomy" id="2107692"/>
    <lineage>
        <taxon>Bacteria</taxon>
        <taxon>Bacillati</taxon>
        <taxon>Cyanobacteriota</taxon>
        <taxon>Cyanophyceae</taxon>
        <taxon>Gomontiellales</taxon>
        <taxon>Chamaesiphonaceae</taxon>
        <taxon>Chamaesiphon</taxon>
    </lineage>
</organism>
<dbReference type="OrthoDB" id="572535at2"/>
<dbReference type="Proteomes" id="UP000238937">
    <property type="component" value="Unassembled WGS sequence"/>
</dbReference>